<organism evidence="13">
    <name type="scientific">Caldithrix abyssi</name>
    <dbReference type="NCBI Taxonomy" id="187145"/>
    <lineage>
        <taxon>Bacteria</taxon>
        <taxon>Pseudomonadati</taxon>
        <taxon>Calditrichota</taxon>
        <taxon>Calditrichia</taxon>
        <taxon>Calditrichales</taxon>
        <taxon>Calditrichaceae</taxon>
        <taxon>Caldithrix</taxon>
    </lineage>
</organism>
<evidence type="ECO:0000256" key="4">
    <source>
        <dbReference type="ARBA" id="ARBA00022475"/>
    </source>
</evidence>
<feature type="non-terminal residue" evidence="13">
    <location>
        <position position="1"/>
    </location>
</feature>
<reference evidence="13" key="1">
    <citation type="journal article" date="2020" name="mSystems">
        <title>Genome- and Community-Level Interaction Insights into Carbon Utilization and Element Cycling Functions of Hydrothermarchaeota in Hydrothermal Sediment.</title>
        <authorList>
            <person name="Zhou Z."/>
            <person name="Liu Y."/>
            <person name="Xu W."/>
            <person name="Pan J."/>
            <person name="Luo Z.H."/>
            <person name="Li M."/>
        </authorList>
    </citation>
    <scope>NUCLEOTIDE SEQUENCE [LARGE SCALE GENOMIC DNA]</scope>
    <source>
        <strain evidence="13">HyVt-527</strain>
    </source>
</reference>
<keyword evidence="10" id="KW-0739">Sodium transport</keyword>
<comment type="similarity">
    <text evidence="2 11">Belongs to the sodium:solute symporter (SSF) (TC 2.A.21) family.</text>
</comment>
<dbReference type="PANTHER" id="PTHR42985">
    <property type="entry name" value="SODIUM-COUPLED MONOCARBOXYLATE TRANSPORTER"/>
    <property type="match status" value="1"/>
</dbReference>
<feature type="transmembrane region" description="Helical" evidence="12">
    <location>
        <begin position="90"/>
        <end position="111"/>
    </location>
</feature>
<evidence type="ECO:0000313" key="13">
    <source>
        <dbReference type="EMBL" id="HHJ53119.1"/>
    </source>
</evidence>
<keyword evidence="7" id="KW-0915">Sodium</keyword>
<dbReference type="GO" id="GO:0005886">
    <property type="term" value="C:plasma membrane"/>
    <property type="evidence" value="ECO:0007669"/>
    <property type="project" value="UniProtKB-SubCell"/>
</dbReference>
<evidence type="ECO:0000256" key="8">
    <source>
        <dbReference type="ARBA" id="ARBA00023065"/>
    </source>
</evidence>
<comment type="subcellular location">
    <subcellularLocation>
        <location evidence="1">Cell membrane</location>
        <topology evidence="1">Multi-pass membrane protein</topology>
    </subcellularLocation>
</comment>
<dbReference type="PROSITE" id="PS50283">
    <property type="entry name" value="NA_SOLUT_SYMP_3"/>
    <property type="match status" value="1"/>
</dbReference>
<dbReference type="InterPro" id="IPR001734">
    <property type="entry name" value="Na/solute_symporter"/>
</dbReference>
<protein>
    <submittedName>
        <fullName evidence="13">Sodium:solute symporter</fullName>
    </submittedName>
</protein>
<evidence type="ECO:0000256" key="1">
    <source>
        <dbReference type="ARBA" id="ARBA00004651"/>
    </source>
</evidence>
<evidence type="ECO:0000256" key="2">
    <source>
        <dbReference type="ARBA" id="ARBA00006434"/>
    </source>
</evidence>
<keyword evidence="4" id="KW-1003">Cell membrane</keyword>
<dbReference type="SUPFAM" id="SSF103473">
    <property type="entry name" value="MFS general substrate transporter"/>
    <property type="match status" value="1"/>
</dbReference>
<dbReference type="Gene3D" id="1.20.1730.10">
    <property type="entry name" value="Sodium/glucose cotransporter"/>
    <property type="match status" value="1"/>
</dbReference>
<feature type="transmembrane region" description="Helical" evidence="12">
    <location>
        <begin position="61"/>
        <end position="83"/>
    </location>
</feature>
<dbReference type="InterPro" id="IPR036259">
    <property type="entry name" value="MFS_trans_sf"/>
</dbReference>
<proteinExistence type="inferred from homology"/>
<name>A0A7V5PPY6_CALAY</name>
<evidence type="ECO:0000256" key="10">
    <source>
        <dbReference type="ARBA" id="ARBA00023201"/>
    </source>
</evidence>
<keyword evidence="8" id="KW-0406">Ion transport</keyword>
<dbReference type="AlphaFoldDB" id="A0A7V5PPY6"/>
<keyword evidence="9 12" id="KW-0472">Membrane</keyword>
<feature type="transmembrane region" description="Helical" evidence="12">
    <location>
        <begin position="35"/>
        <end position="55"/>
    </location>
</feature>
<dbReference type="Pfam" id="PF00474">
    <property type="entry name" value="SSF"/>
    <property type="match status" value="1"/>
</dbReference>
<evidence type="ECO:0000256" key="3">
    <source>
        <dbReference type="ARBA" id="ARBA00022448"/>
    </source>
</evidence>
<evidence type="ECO:0000256" key="9">
    <source>
        <dbReference type="ARBA" id="ARBA00023136"/>
    </source>
</evidence>
<evidence type="ECO:0000256" key="7">
    <source>
        <dbReference type="ARBA" id="ARBA00023053"/>
    </source>
</evidence>
<evidence type="ECO:0000256" key="11">
    <source>
        <dbReference type="RuleBase" id="RU362091"/>
    </source>
</evidence>
<dbReference type="InterPro" id="IPR038377">
    <property type="entry name" value="Na/Glc_symporter_sf"/>
</dbReference>
<dbReference type="InterPro" id="IPR051163">
    <property type="entry name" value="Sodium:Solute_Symporter_SSF"/>
</dbReference>
<dbReference type="Proteomes" id="UP000886124">
    <property type="component" value="Unassembled WGS sequence"/>
</dbReference>
<evidence type="ECO:0000256" key="12">
    <source>
        <dbReference type="SAM" id="Phobius"/>
    </source>
</evidence>
<feature type="transmembrane region" description="Helical" evidence="12">
    <location>
        <begin position="117"/>
        <end position="138"/>
    </location>
</feature>
<evidence type="ECO:0000256" key="5">
    <source>
        <dbReference type="ARBA" id="ARBA00022692"/>
    </source>
</evidence>
<dbReference type="EMBL" id="DROD01000511">
    <property type="protein sequence ID" value="HHJ53119.1"/>
    <property type="molecule type" value="Genomic_DNA"/>
</dbReference>
<dbReference type="GO" id="GO:0006814">
    <property type="term" value="P:sodium ion transport"/>
    <property type="evidence" value="ECO:0007669"/>
    <property type="project" value="UniProtKB-KW"/>
</dbReference>
<gene>
    <name evidence="13" type="ORF">ENJ89_07980</name>
</gene>
<keyword evidence="5 12" id="KW-0812">Transmembrane</keyword>
<keyword evidence="3" id="KW-0813">Transport</keyword>
<dbReference type="GO" id="GO:0015293">
    <property type="term" value="F:symporter activity"/>
    <property type="evidence" value="ECO:0007669"/>
    <property type="project" value="TreeGrafter"/>
</dbReference>
<sequence length="144" mass="15417">AGSISSLSSSAMFDLYKSISKKDPDAVRELRISRLFTIVAAAILTLVAFIFIQMSQSVVEIALGIASITYGGLLGTFLLGLFFKKVTQKGAVIGFSVGIIAMLSVSLPPVIFDTTPLVHWTWYVALGTVVTLISGSLFREKAVK</sequence>
<evidence type="ECO:0000256" key="6">
    <source>
        <dbReference type="ARBA" id="ARBA00022989"/>
    </source>
</evidence>
<comment type="caution">
    <text evidence="13">The sequence shown here is derived from an EMBL/GenBank/DDBJ whole genome shotgun (WGS) entry which is preliminary data.</text>
</comment>
<keyword evidence="6 12" id="KW-1133">Transmembrane helix</keyword>
<dbReference type="PANTHER" id="PTHR42985:SF47">
    <property type="entry name" value="INTEGRAL MEMBRANE TRANSPORT PROTEIN"/>
    <property type="match status" value="1"/>
</dbReference>
<accession>A0A7V5PPY6</accession>